<feature type="domain" description="N-acetyltransferase" evidence="1">
    <location>
        <begin position="8"/>
        <end position="151"/>
    </location>
</feature>
<keyword evidence="3" id="KW-1185">Reference proteome</keyword>
<comment type="caution">
    <text evidence="2">The sequence shown here is derived from an EMBL/GenBank/DDBJ whole genome shotgun (WGS) entry which is preliminary data.</text>
</comment>
<evidence type="ECO:0000259" key="1">
    <source>
        <dbReference type="PROSITE" id="PS51186"/>
    </source>
</evidence>
<name>A0ABP9EHN1_9GAMM</name>
<accession>A0ABP9EHN1</accession>
<dbReference type="Pfam" id="PF00583">
    <property type="entry name" value="Acetyltransf_1"/>
    <property type="match status" value="1"/>
</dbReference>
<organism evidence="2 3">
    <name type="scientific">Ferrimonas pelagia</name>
    <dbReference type="NCBI Taxonomy" id="1177826"/>
    <lineage>
        <taxon>Bacteria</taxon>
        <taxon>Pseudomonadati</taxon>
        <taxon>Pseudomonadota</taxon>
        <taxon>Gammaproteobacteria</taxon>
        <taxon>Alteromonadales</taxon>
        <taxon>Ferrimonadaceae</taxon>
        <taxon>Ferrimonas</taxon>
    </lineage>
</organism>
<reference evidence="3" key="1">
    <citation type="journal article" date="2019" name="Int. J. Syst. Evol. Microbiol.">
        <title>The Global Catalogue of Microorganisms (GCM) 10K type strain sequencing project: providing services to taxonomists for standard genome sequencing and annotation.</title>
        <authorList>
            <consortium name="The Broad Institute Genomics Platform"/>
            <consortium name="The Broad Institute Genome Sequencing Center for Infectious Disease"/>
            <person name="Wu L."/>
            <person name="Ma J."/>
        </authorList>
    </citation>
    <scope>NUCLEOTIDE SEQUENCE [LARGE SCALE GENOMIC DNA]</scope>
    <source>
        <strain evidence="3">JCM 18401</strain>
    </source>
</reference>
<dbReference type="Gene3D" id="3.40.630.30">
    <property type="match status" value="1"/>
</dbReference>
<sequence>MKTKVTQVQWRLGSMEEVVALSQQVPEFDQPYGLGVYQQRLAGVAHRILIAQLGDQAIGFNVSYARSAQELYVWMVGTLPEFRTLGSTQRLLDQQMQWGRAHGYQRLSVKSRNRYPAMLHLLLSNGFHIIDCEAKGDTSLDHRIHFSKPITHAE</sequence>
<dbReference type="Proteomes" id="UP001499988">
    <property type="component" value="Unassembled WGS sequence"/>
</dbReference>
<dbReference type="PROSITE" id="PS51186">
    <property type="entry name" value="GNAT"/>
    <property type="match status" value="1"/>
</dbReference>
<evidence type="ECO:0000313" key="3">
    <source>
        <dbReference type="Proteomes" id="UP001499988"/>
    </source>
</evidence>
<dbReference type="InterPro" id="IPR016181">
    <property type="entry name" value="Acyl_CoA_acyltransferase"/>
</dbReference>
<proteinExistence type="predicted"/>
<dbReference type="SUPFAM" id="SSF55729">
    <property type="entry name" value="Acyl-CoA N-acyltransferases (Nat)"/>
    <property type="match status" value="1"/>
</dbReference>
<protein>
    <submittedName>
        <fullName evidence="2">GNAT family N-acetyltransferase</fullName>
    </submittedName>
</protein>
<dbReference type="CDD" id="cd04301">
    <property type="entry name" value="NAT_SF"/>
    <property type="match status" value="1"/>
</dbReference>
<dbReference type="InterPro" id="IPR000182">
    <property type="entry name" value="GNAT_dom"/>
</dbReference>
<gene>
    <name evidence="2" type="ORF">GCM10023333_10300</name>
</gene>
<dbReference type="RefSeq" id="WP_345334087.1">
    <property type="nucleotide sequence ID" value="NZ_BAABJZ010000013.1"/>
</dbReference>
<dbReference type="EMBL" id="BAABJZ010000013">
    <property type="protein sequence ID" value="GAA4878595.1"/>
    <property type="molecule type" value="Genomic_DNA"/>
</dbReference>
<evidence type="ECO:0000313" key="2">
    <source>
        <dbReference type="EMBL" id="GAA4878595.1"/>
    </source>
</evidence>